<dbReference type="GO" id="GO:0005737">
    <property type="term" value="C:cytoplasm"/>
    <property type="evidence" value="ECO:0007669"/>
    <property type="project" value="TreeGrafter"/>
</dbReference>
<evidence type="ECO:0000256" key="2">
    <source>
        <dbReference type="ARBA" id="ARBA00023136"/>
    </source>
</evidence>
<evidence type="ECO:0000256" key="1">
    <source>
        <dbReference type="ARBA" id="ARBA00004308"/>
    </source>
</evidence>
<dbReference type="InParanoid" id="B8M3U0"/>
<name>B8M3U0_TALSN</name>
<dbReference type="InterPro" id="IPR029006">
    <property type="entry name" value="ADF-H/Gelsolin-like_dom_sf"/>
</dbReference>
<proteinExistence type="predicted"/>
<dbReference type="Pfam" id="PF00626">
    <property type="entry name" value="Gelsolin"/>
    <property type="match status" value="2"/>
</dbReference>
<dbReference type="PANTHER" id="PTHR11977">
    <property type="entry name" value="VILLIN"/>
    <property type="match status" value="1"/>
</dbReference>
<dbReference type="STRING" id="441959.B8M3U0"/>
<protein>
    <submittedName>
        <fullName evidence="4">Actin-binding protein Fragmin, putative</fullName>
    </submittedName>
</protein>
<dbReference type="OMA" id="KKAGQKC"/>
<evidence type="ECO:0000259" key="3">
    <source>
        <dbReference type="Pfam" id="PF00626"/>
    </source>
</evidence>
<evidence type="ECO:0000313" key="4">
    <source>
        <dbReference type="EMBL" id="EED20683.1"/>
    </source>
</evidence>
<dbReference type="GO" id="GO:0012505">
    <property type="term" value="C:endomembrane system"/>
    <property type="evidence" value="ECO:0007669"/>
    <property type="project" value="UniProtKB-SubCell"/>
</dbReference>
<dbReference type="GO" id="GO:0015629">
    <property type="term" value="C:actin cytoskeleton"/>
    <property type="evidence" value="ECO:0007669"/>
    <property type="project" value="TreeGrafter"/>
</dbReference>
<dbReference type="SUPFAM" id="SSF82754">
    <property type="entry name" value="C-terminal, gelsolin-like domain of Sec23/24"/>
    <property type="match status" value="1"/>
</dbReference>
<dbReference type="PANTHER" id="PTHR11977:SF130">
    <property type="entry name" value="SEVERIN"/>
    <property type="match status" value="1"/>
</dbReference>
<dbReference type="SUPFAM" id="SSF55753">
    <property type="entry name" value="Actin depolymerizing proteins"/>
    <property type="match status" value="2"/>
</dbReference>
<dbReference type="CDD" id="cd11290">
    <property type="entry name" value="gelsolin_S1_like"/>
    <property type="match status" value="1"/>
</dbReference>
<dbReference type="HOGENOM" id="CLU_002568_0_1_1"/>
<dbReference type="RefSeq" id="XP_002481117.1">
    <property type="nucleotide sequence ID" value="XM_002481072.1"/>
</dbReference>
<dbReference type="GeneID" id="8107930"/>
<dbReference type="OrthoDB" id="6375767at2759"/>
<keyword evidence="2" id="KW-0472">Membrane</keyword>
<dbReference type="eggNOG" id="KOG0443">
    <property type="taxonomic scope" value="Eukaryota"/>
</dbReference>
<feature type="domain" description="Gelsolin-like" evidence="3">
    <location>
        <begin position="147"/>
        <end position="198"/>
    </location>
</feature>
<keyword evidence="5" id="KW-1185">Reference proteome</keyword>
<dbReference type="GO" id="GO:0051015">
    <property type="term" value="F:actin filament binding"/>
    <property type="evidence" value="ECO:0007669"/>
    <property type="project" value="InterPro"/>
</dbReference>
<dbReference type="EMBL" id="EQ962654">
    <property type="protein sequence ID" value="EED20683.1"/>
    <property type="molecule type" value="Genomic_DNA"/>
</dbReference>
<dbReference type="PhylomeDB" id="B8M3U0"/>
<dbReference type="AlphaFoldDB" id="B8M3U0"/>
<comment type="subcellular location">
    <subcellularLocation>
        <location evidence="1">Endomembrane system</location>
    </subcellularLocation>
</comment>
<dbReference type="InterPro" id="IPR007122">
    <property type="entry name" value="Villin/Gelsolin"/>
</dbReference>
<dbReference type="SMART" id="SM00262">
    <property type="entry name" value="GEL"/>
    <property type="match status" value="3"/>
</dbReference>
<dbReference type="Proteomes" id="UP000001745">
    <property type="component" value="Unassembled WGS sequence"/>
</dbReference>
<dbReference type="PRINTS" id="PR00597">
    <property type="entry name" value="GELSOLIN"/>
</dbReference>
<feature type="domain" description="Gelsolin-like" evidence="3">
    <location>
        <begin position="61"/>
        <end position="140"/>
    </location>
</feature>
<reference evidence="5" key="1">
    <citation type="journal article" date="2015" name="Genome Announc.">
        <title>Genome sequence of the AIDS-associated pathogen Penicillium marneffei (ATCC18224) and its near taxonomic relative Talaromyces stipitatus (ATCC10500).</title>
        <authorList>
            <person name="Nierman W.C."/>
            <person name="Fedorova-Abrams N.D."/>
            <person name="Andrianopoulos A."/>
        </authorList>
    </citation>
    <scope>NUCLEOTIDE SEQUENCE [LARGE SCALE GENOMIC DNA]</scope>
    <source>
        <strain evidence="5">ATCC 10500 / CBS 375.48 / QM 6759 / NRRL 1006</strain>
    </source>
</reference>
<accession>B8M3U0</accession>
<gene>
    <name evidence="4" type="ORF">TSTA_038880</name>
</gene>
<dbReference type="Gene3D" id="3.40.20.10">
    <property type="entry name" value="Severin"/>
    <property type="match status" value="2"/>
</dbReference>
<dbReference type="GO" id="GO:0008154">
    <property type="term" value="P:actin polymerization or depolymerization"/>
    <property type="evidence" value="ECO:0007669"/>
    <property type="project" value="TreeGrafter"/>
</dbReference>
<dbReference type="InterPro" id="IPR036180">
    <property type="entry name" value="Gelsolin-like_dom_sf"/>
</dbReference>
<evidence type="ECO:0000313" key="5">
    <source>
        <dbReference type="Proteomes" id="UP000001745"/>
    </source>
</evidence>
<organism evidence="4 5">
    <name type="scientific">Talaromyces stipitatus (strain ATCC 10500 / CBS 375.48 / QM 6759 / NRRL 1006)</name>
    <name type="common">Penicillium stipitatum</name>
    <dbReference type="NCBI Taxonomy" id="441959"/>
    <lineage>
        <taxon>Eukaryota</taxon>
        <taxon>Fungi</taxon>
        <taxon>Dikarya</taxon>
        <taxon>Ascomycota</taxon>
        <taxon>Pezizomycotina</taxon>
        <taxon>Eurotiomycetes</taxon>
        <taxon>Eurotiomycetidae</taxon>
        <taxon>Eurotiales</taxon>
        <taxon>Trichocomaceae</taxon>
        <taxon>Talaromyces</taxon>
        <taxon>Talaromyces sect. Talaromyces</taxon>
    </lineage>
</organism>
<dbReference type="VEuPathDB" id="FungiDB:TSTA_038880"/>
<sequence length="359" mass="40516">MTELNFGDTNIWLIGTDIDHKVKYNSATTEPAWNNGTIGIQPGLFIWRIEDFHVVPWPKELYGQFYDGDSYIVLYSYTIPRSENGEQAERLAHDIFFWLGAKTTQDEAGTAAYKTVELDEFLHGVATQHREIQLHPSDEFLTAHGHSVVVHEVDPTWQSLDDGDVFILEKDDKIWVWQGKDASPMEKAKAAQVVNELTLAKHIDVEVLAQTEARSKIVVDLLGGGNTDQSYFRTGRPIHNSRPSPASSLLPARPPRLFRIVPTESGQFQFELDKEGGTIRLSDLDSNDIFIFDTGRKIWVWEGQYVNTHVKDAWKLCTGAYLRYLQQESQAPEVIAATPVAKVKEGNENAAFFQSISAH</sequence>
<dbReference type="InterPro" id="IPR007123">
    <property type="entry name" value="Gelsolin-like_dom"/>
</dbReference>